<proteinExistence type="predicted"/>
<dbReference type="RefSeq" id="WP_110942778.1">
    <property type="nucleotide sequence ID" value="NZ_FQZV01000090.1"/>
</dbReference>
<protein>
    <submittedName>
        <fullName evidence="2">Uncharacterized protein</fullName>
    </submittedName>
</protein>
<keyword evidence="3" id="KW-1185">Reference proteome</keyword>
<dbReference type="OrthoDB" id="9828202at2"/>
<gene>
    <name evidence="2" type="ORF">SAMN02745975_03841</name>
</gene>
<accession>A0A1M6QFX8</accession>
<sequence length="153" mass="17537">MNIRRISAILLILFLTAFLGACSDKSPNKTPEDTVKNFIAAGISGDKETFKELLKLPQDEDAFVEAYIKVYAEFAAENEVSIDKINVRVISKNELIDGVLEQMEQEHGYAPMIAEVTNFDQQPLLFLLEKENEKYYIRNIDARERYAELFLPQ</sequence>
<dbReference type="EMBL" id="FQZV01000090">
    <property type="protein sequence ID" value="SHK19078.1"/>
    <property type="molecule type" value="Genomic_DNA"/>
</dbReference>
<dbReference type="PROSITE" id="PS51257">
    <property type="entry name" value="PROKAR_LIPOPROTEIN"/>
    <property type="match status" value="1"/>
</dbReference>
<organism evidence="2 3">
    <name type="scientific">Geosporobacter subterraneus DSM 17957</name>
    <dbReference type="NCBI Taxonomy" id="1121919"/>
    <lineage>
        <taxon>Bacteria</taxon>
        <taxon>Bacillati</taxon>
        <taxon>Bacillota</taxon>
        <taxon>Clostridia</taxon>
        <taxon>Peptostreptococcales</taxon>
        <taxon>Thermotaleaceae</taxon>
        <taxon>Geosporobacter</taxon>
    </lineage>
</organism>
<feature type="signal peptide" evidence="1">
    <location>
        <begin position="1"/>
        <end position="21"/>
    </location>
</feature>
<evidence type="ECO:0000256" key="1">
    <source>
        <dbReference type="SAM" id="SignalP"/>
    </source>
</evidence>
<dbReference type="Proteomes" id="UP000184536">
    <property type="component" value="Unassembled WGS sequence"/>
</dbReference>
<reference evidence="3" key="1">
    <citation type="submission" date="2016-11" db="EMBL/GenBank/DDBJ databases">
        <authorList>
            <person name="Varghese N."/>
            <person name="Submissions S."/>
        </authorList>
    </citation>
    <scope>NUCLEOTIDE SEQUENCE [LARGE SCALE GENOMIC DNA]</scope>
    <source>
        <strain evidence="3">DSM 17957</strain>
    </source>
</reference>
<name>A0A1M6QFX8_9FIRM</name>
<evidence type="ECO:0000313" key="3">
    <source>
        <dbReference type="Proteomes" id="UP000184536"/>
    </source>
</evidence>
<dbReference type="AlphaFoldDB" id="A0A1M6QFX8"/>
<evidence type="ECO:0000313" key="2">
    <source>
        <dbReference type="EMBL" id="SHK19078.1"/>
    </source>
</evidence>
<keyword evidence="1" id="KW-0732">Signal</keyword>
<feature type="chain" id="PRO_5039669206" evidence="1">
    <location>
        <begin position="22"/>
        <end position="153"/>
    </location>
</feature>